<evidence type="ECO:0000313" key="5">
    <source>
        <dbReference type="Proteomes" id="UP000582487"/>
    </source>
</evidence>
<organism evidence="2 4">
    <name type="scientific">Mobiluncus mulieris</name>
    <dbReference type="NCBI Taxonomy" id="2052"/>
    <lineage>
        <taxon>Bacteria</taxon>
        <taxon>Bacillati</taxon>
        <taxon>Actinomycetota</taxon>
        <taxon>Actinomycetes</taxon>
        <taxon>Actinomycetales</taxon>
        <taxon>Actinomycetaceae</taxon>
        <taxon>Mobiluncus</taxon>
    </lineage>
</organism>
<feature type="region of interest" description="Disordered" evidence="1">
    <location>
        <begin position="1"/>
        <end position="21"/>
    </location>
</feature>
<dbReference type="Proteomes" id="UP000578252">
    <property type="component" value="Unassembled WGS sequence"/>
</dbReference>
<dbReference type="EMBL" id="JABCUR010000003">
    <property type="protein sequence ID" value="NMW64770.1"/>
    <property type="molecule type" value="Genomic_DNA"/>
</dbReference>
<dbReference type="RefSeq" id="WP_169764894.1">
    <property type="nucleotide sequence ID" value="NZ_JABCUR010000003.1"/>
</dbReference>
<feature type="compositionally biased region" description="Basic and acidic residues" evidence="1">
    <location>
        <begin position="1"/>
        <end position="10"/>
    </location>
</feature>
<gene>
    <name evidence="3" type="ORF">HHJ74_07085</name>
    <name evidence="2" type="ORF">HHJ78_04315</name>
</gene>
<accession>A0A7Y0U0N2</accession>
<evidence type="ECO:0000313" key="4">
    <source>
        <dbReference type="Proteomes" id="UP000578252"/>
    </source>
</evidence>
<name>A0A7Y0U0N2_9ACTO</name>
<evidence type="ECO:0000313" key="3">
    <source>
        <dbReference type="EMBL" id="NMW93457.1"/>
    </source>
</evidence>
<evidence type="ECO:0000313" key="2">
    <source>
        <dbReference type="EMBL" id="NMW64770.1"/>
    </source>
</evidence>
<dbReference type="EMBL" id="JABCUV010000007">
    <property type="protein sequence ID" value="NMW93457.1"/>
    <property type="molecule type" value="Genomic_DNA"/>
</dbReference>
<protein>
    <submittedName>
        <fullName evidence="2">Uncharacterized protein</fullName>
    </submittedName>
</protein>
<evidence type="ECO:0000256" key="1">
    <source>
        <dbReference type="SAM" id="MobiDB-lite"/>
    </source>
</evidence>
<proteinExistence type="predicted"/>
<dbReference type="AlphaFoldDB" id="A0A7Y0U0N2"/>
<dbReference type="Proteomes" id="UP000582487">
    <property type="component" value="Unassembled WGS sequence"/>
</dbReference>
<comment type="caution">
    <text evidence="2">The sequence shown here is derived from an EMBL/GenBank/DDBJ whole genome shotgun (WGS) entry which is preliminary data.</text>
</comment>
<sequence>MKSFPERKDGNSPGGNFSGLVTHRVLPREVRLMLAAIARGERDAR</sequence>
<reference evidence="4 5" key="1">
    <citation type="submission" date="2020-04" db="EMBL/GenBank/DDBJ databases">
        <title>Antimicrobial susceptibility and clonality of vaginal-derived multi-drug resistant Mobiluncus isolates in China.</title>
        <authorList>
            <person name="Zhang X."/>
        </authorList>
    </citation>
    <scope>NUCLEOTIDE SEQUENCE [LARGE SCALE GENOMIC DNA]</scope>
    <source>
        <strain evidence="2 4">13</strain>
        <strain evidence="3 5">7</strain>
    </source>
</reference>